<dbReference type="EMBL" id="BARU01009317">
    <property type="protein sequence ID" value="GAH35447.1"/>
    <property type="molecule type" value="Genomic_DNA"/>
</dbReference>
<feature type="non-terminal residue" evidence="1">
    <location>
        <position position="1"/>
    </location>
</feature>
<proteinExistence type="predicted"/>
<dbReference type="AlphaFoldDB" id="X1ESB3"/>
<gene>
    <name evidence="1" type="ORF">S03H2_18005</name>
</gene>
<protein>
    <submittedName>
        <fullName evidence="1">Uncharacterized protein</fullName>
    </submittedName>
</protein>
<accession>X1ESB3</accession>
<reference evidence="1" key="1">
    <citation type="journal article" date="2014" name="Front. Microbiol.">
        <title>High frequency of phylogenetically diverse reductive dehalogenase-homologous genes in deep subseafloor sedimentary metagenomes.</title>
        <authorList>
            <person name="Kawai M."/>
            <person name="Futagami T."/>
            <person name="Toyoda A."/>
            <person name="Takaki Y."/>
            <person name="Nishi S."/>
            <person name="Hori S."/>
            <person name="Arai W."/>
            <person name="Tsubouchi T."/>
            <person name="Morono Y."/>
            <person name="Uchiyama I."/>
            <person name="Ito T."/>
            <person name="Fujiyama A."/>
            <person name="Inagaki F."/>
            <person name="Takami H."/>
        </authorList>
    </citation>
    <scope>NUCLEOTIDE SEQUENCE</scope>
    <source>
        <strain evidence="1">Expedition CK06-06</strain>
    </source>
</reference>
<organism evidence="1">
    <name type="scientific">marine sediment metagenome</name>
    <dbReference type="NCBI Taxonomy" id="412755"/>
    <lineage>
        <taxon>unclassified sequences</taxon>
        <taxon>metagenomes</taxon>
        <taxon>ecological metagenomes</taxon>
    </lineage>
</organism>
<sequence>DKVVQLAITPRFNPEMKVIKAIVESGTLGNIYYAETVGGSSKNTFAENNLIF</sequence>
<evidence type="ECO:0000313" key="1">
    <source>
        <dbReference type="EMBL" id="GAH35447.1"/>
    </source>
</evidence>
<name>X1ESB3_9ZZZZ</name>
<comment type="caution">
    <text evidence="1">The sequence shown here is derived from an EMBL/GenBank/DDBJ whole genome shotgun (WGS) entry which is preliminary data.</text>
</comment>